<evidence type="ECO:0000313" key="1">
    <source>
        <dbReference type="EMBL" id="MBK1834723.1"/>
    </source>
</evidence>
<name>A0A934VI57_9BACT</name>
<dbReference type="AlphaFoldDB" id="A0A934VI57"/>
<proteinExistence type="predicted"/>
<keyword evidence="2" id="KW-1185">Reference proteome</keyword>
<accession>A0A934VI57</accession>
<comment type="caution">
    <text evidence="1">The sequence shown here is derived from an EMBL/GenBank/DDBJ whole genome shotgun (WGS) entry which is preliminary data.</text>
</comment>
<dbReference type="EMBL" id="JAENIO010000030">
    <property type="protein sequence ID" value="MBK1834723.1"/>
    <property type="molecule type" value="Genomic_DNA"/>
</dbReference>
<dbReference type="Proteomes" id="UP000604083">
    <property type="component" value="Unassembled WGS sequence"/>
</dbReference>
<protein>
    <submittedName>
        <fullName evidence="1">Uncharacterized protein</fullName>
    </submittedName>
</protein>
<sequence length="95" mass="10691">MSYEDYQELMQAVVARQGYEGFHPSLYLVATEDPFRILDCPLSPEGEGEKAKAFAAELLAEGATAYLAYRAGERKVEVCLIEDFQLTEKVILRVQ</sequence>
<gene>
    <name evidence="1" type="ORF">JIN78_11680</name>
</gene>
<evidence type="ECO:0000313" key="2">
    <source>
        <dbReference type="Proteomes" id="UP000604083"/>
    </source>
</evidence>
<dbReference type="RefSeq" id="WP_200392158.1">
    <property type="nucleotide sequence ID" value="NZ_JAENIO010000030.1"/>
</dbReference>
<organism evidence="1 2">
    <name type="scientific">Roseibacillus ishigakijimensis</name>
    <dbReference type="NCBI Taxonomy" id="454146"/>
    <lineage>
        <taxon>Bacteria</taxon>
        <taxon>Pseudomonadati</taxon>
        <taxon>Verrucomicrobiota</taxon>
        <taxon>Verrucomicrobiia</taxon>
        <taxon>Verrucomicrobiales</taxon>
        <taxon>Verrucomicrobiaceae</taxon>
        <taxon>Roseibacillus</taxon>
    </lineage>
</organism>
<reference evidence="1" key="1">
    <citation type="submission" date="2021-01" db="EMBL/GenBank/DDBJ databases">
        <title>Modified the classification status of verrucomicrobia.</title>
        <authorList>
            <person name="Feng X."/>
        </authorList>
    </citation>
    <scope>NUCLEOTIDE SEQUENCE</scope>
    <source>
        <strain evidence="1">KCTC 12986</strain>
    </source>
</reference>